<name>A0A4Y7UAU4_9FLAO</name>
<protein>
    <submittedName>
        <fullName evidence="2">Uncharacterized protein</fullName>
    </submittedName>
</protein>
<accession>A0A4Y7UAU4</accession>
<feature type="chain" id="PRO_5021441228" evidence="1">
    <location>
        <begin position="26"/>
        <end position="127"/>
    </location>
</feature>
<dbReference type="EMBL" id="QWDN01000005">
    <property type="protein sequence ID" value="TEB43540.1"/>
    <property type="molecule type" value="Genomic_DNA"/>
</dbReference>
<sequence>MTKKAFILFVFLAIGFFLTPISGYACENHTGKSAHKKEISANEKEKDCCTKDCCRKTASPKKEKHDCDGKCNHTNCTTSSLQFSIPALNDFELPNILFNFSIEKPVSYHNEARISDGFTSIWLPPKI</sequence>
<dbReference type="OrthoDB" id="1256275at2"/>
<dbReference type="RefSeq" id="WP_132036515.1">
    <property type="nucleotide sequence ID" value="NZ_QWDN01000005.1"/>
</dbReference>
<reference evidence="2 3" key="1">
    <citation type="journal article" date="2018" name="Syst. Appl. Microbiol.">
        <title>Flavobacterium circumlabens sp. nov. and Flavobacterium cupreum sp. nov., two psychrotrophic species isolated from Antarctic environmental samples.</title>
        <authorList>
            <person name="Kralova S."/>
            <person name="Busse H.J."/>
            <person name="Svec P."/>
            <person name="Maslanova I."/>
            <person name="Stankova E."/>
            <person name="Bartak M."/>
            <person name="Sedlacek I."/>
        </authorList>
    </citation>
    <scope>NUCLEOTIDE SEQUENCE [LARGE SCALE GENOMIC DNA]</scope>
    <source>
        <strain evidence="2 3">CCM 8828</strain>
    </source>
</reference>
<dbReference type="AlphaFoldDB" id="A0A4Y7UAU4"/>
<comment type="caution">
    <text evidence="2">The sequence shown here is derived from an EMBL/GenBank/DDBJ whole genome shotgun (WGS) entry which is preliminary data.</text>
</comment>
<gene>
    <name evidence="2" type="ORF">D0809_15400</name>
</gene>
<dbReference type="PROSITE" id="PS51257">
    <property type="entry name" value="PROKAR_LIPOPROTEIN"/>
    <property type="match status" value="1"/>
</dbReference>
<evidence type="ECO:0000256" key="1">
    <source>
        <dbReference type="SAM" id="SignalP"/>
    </source>
</evidence>
<proteinExistence type="predicted"/>
<feature type="signal peptide" evidence="1">
    <location>
        <begin position="1"/>
        <end position="25"/>
    </location>
</feature>
<organism evidence="2 3">
    <name type="scientific">Flavobacterium circumlabens</name>
    <dbReference type="NCBI Taxonomy" id="2133765"/>
    <lineage>
        <taxon>Bacteria</taxon>
        <taxon>Pseudomonadati</taxon>
        <taxon>Bacteroidota</taxon>
        <taxon>Flavobacteriia</taxon>
        <taxon>Flavobacteriales</taxon>
        <taxon>Flavobacteriaceae</taxon>
        <taxon>Flavobacterium</taxon>
    </lineage>
</organism>
<evidence type="ECO:0000313" key="3">
    <source>
        <dbReference type="Proteomes" id="UP000298340"/>
    </source>
</evidence>
<dbReference type="Proteomes" id="UP000298340">
    <property type="component" value="Unassembled WGS sequence"/>
</dbReference>
<keyword evidence="1" id="KW-0732">Signal</keyword>
<evidence type="ECO:0000313" key="2">
    <source>
        <dbReference type="EMBL" id="TEB43540.1"/>
    </source>
</evidence>